<protein>
    <submittedName>
        <fullName evidence="2">Uncharacterized protein</fullName>
    </submittedName>
</protein>
<accession>E4Z2B4</accession>
<dbReference type="EMBL" id="FN656678">
    <property type="protein sequence ID" value="CBY41842.1"/>
    <property type="molecule type" value="Genomic_DNA"/>
</dbReference>
<sequence>SPERSFRGLPVSQMSSHVRHFRRKSTPIKNPALNTASLQPAALGNQASKRLVDIKNHHLSDQNGPFGATLASMAAAMGGVVELNDDVETIDTSVCVKQEDEGDGMDQIERIAAKTGTLQTLQKMRTEAQRGTLNLSKAVRLLARCLFNEDELVVESIKDLDQHKVDLLHAETTKWYNCTMTEVRQVMSFRLSEIRKTKRASHWGKRAPQQSNGNTTLMLGLSTMLNEPYILPKPTDIVPKQSKSSPNSST</sequence>
<feature type="non-terminal residue" evidence="2">
    <location>
        <position position="1"/>
    </location>
</feature>
<evidence type="ECO:0000313" key="2">
    <source>
        <dbReference type="EMBL" id="CBY41842.1"/>
    </source>
</evidence>
<name>E4Z2B4_OIKDI</name>
<evidence type="ECO:0000256" key="1">
    <source>
        <dbReference type="SAM" id="MobiDB-lite"/>
    </source>
</evidence>
<gene>
    <name evidence="2" type="ORF">GSOID_T00023935001</name>
</gene>
<dbReference type="Proteomes" id="UP000011014">
    <property type="component" value="Unassembled WGS sequence"/>
</dbReference>
<dbReference type="AlphaFoldDB" id="E4Z2B4"/>
<proteinExistence type="predicted"/>
<organism evidence="2">
    <name type="scientific">Oikopleura dioica</name>
    <name type="common">Tunicate</name>
    <dbReference type="NCBI Taxonomy" id="34765"/>
    <lineage>
        <taxon>Eukaryota</taxon>
        <taxon>Metazoa</taxon>
        <taxon>Chordata</taxon>
        <taxon>Tunicata</taxon>
        <taxon>Appendicularia</taxon>
        <taxon>Copelata</taxon>
        <taxon>Oikopleuridae</taxon>
        <taxon>Oikopleura</taxon>
    </lineage>
</organism>
<reference evidence="2" key="1">
    <citation type="journal article" date="2010" name="Science">
        <title>Plasticity of animal genome architecture unmasked by rapid evolution of a pelagic tunicate.</title>
        <authorList>
            <person name="Denoeud F."/>
            <person name="Henriet S."/>
            <person name="Mungpakdee S."/>
            <person name="Aury J.M."/>
            <person name="Da Silva C."/>
            <person name="Brinkmann H."/>
            <person name="Mikhaleva J."/>
            <person name="Olsen L.C."/>
            <person name="Jubin C."/>
            <person name="Canestro C."/>
            <person name="Bouquet J.M."/>
            <person name="Danks G."/>
            <person name="Poulain J."/>
            <person name="Campsteijn C."/>
            <person name="Adamski M."/>
            <person name="Cross I."/>
            <person name="Yadetie F."/>
            <person name="Muffato M."/>
            <person name="Louis A."/>
            <person name="Butcher S."/>
            <person name="Tsagkogeorga G."/>
            <person name="Konrad A."/>
            <person name="Singh S."/>
            <person name="Jensen M.F."/>
            <person name="Cong E.H."/>
            <person name="Eikeseth-Otteraa H."/>
            <person name="Noel B."/>
            <person name="Anthouard V."/>
            <person name="Porcel B.M."/>
            <person name="Kachouri-Lafond R."/>
            <person name="Nishino A."/>
            <person name="Ugolini M."/>
            <person name="Chourrout P."/>
            <person name="Nishida H."/>
            <person name="Aasland R."/>
            <person name="Huzurbazar S."/>
            <person name="Westhof E."/>
            <person name="Delsuc F."/>
            <person name="Lehrach H."/>
            <person name="Reinhardt R."/>
            <person name="Weissenbach J."/>
            <person name="Roy S.W."/>
            <person name="Artiguenave F."/>
            <person name="Postlethwait J.H."/>
            <person name="Manak J.R."/>
            <person name="Thompson E.M."/>
            <person name="Jaillon O."/>
            <person name="Du Pasquier L."/>
            <person name="Boudinot P."/>
            <person name="Liberles D.A."/>
            <person name="Volff J.N."/>
            <person name="Philippe H."/>
            <person name="Lenhard B."/>
            <person name="Roest Crollius H."/>
            <person name="Wincker P."/>
            <person name="Chourrout D."/>
        </authorList>
    </citation>
    <scope>NUCLEOTIDE SEQUENCE [LARGE SCALE GENOMIC DNA]</scope>
</reference>
<feature type="region of interest" description="Disordered" evidence="1">
    <location>
        <begin position="1"/>
        <end position="31"/>
    </location>
</feature>
<feature type="compositionally biased region" description="Basic residues" evidence="1">
    <location>
        <begin position="17"/>
        <end position="26"/>
    </location>
</feature>